<dbReference type="Pfam" id="PF10963">
    <property type="entry name" value="Phage_TAC_10"/>
    <property type="match status" value="1"/>
</dbReference>
<organism evidence="1 2">
    <name type="scientific">Methylophaga thalassica</name>
    <dbReference type="NCBI Taxonomy" id="40223"/>
    <lineage>
        <taxon>Bacteria</taxon>
        <taxon>Pseudomonadati</taxon>
        <taxon>Pseudomonadota</taxon>
        <taxon>Gammaproteobacteria</taxon>
        <taxon>Thiotrichales</taxon>
        <taxon>Piscirickettsiaceae</taxon>
        <taxon>Methylophaga</taxon>
    </lineage>
</organism>
<reference evidence="1" key="1">
    <citation type="journal article" date="2014" name="Int. J. Syst. Evol. Microbiol.">
        <title>Complete genome of a new Firmicutes species belonging to the dominant human colonic microbiota ('Ruminococcus bicirculans') reveals two chromosomes and a selective capacity to utilize plant glucans.</title>
        <authorList>
            <consortium name="NISC Comparative Sequencing Program"/>
            <person name="Wegmann U."/>
            <person name="Louis P."/>
            <person name="Goesmann A."/>
            <person name="Henrissat B."/>
            <person name="Duncan S.H."/>
            <person name="Flint H.J."/>
        </authorList>
    </citation>
    <scope>NUCLEOTIDE SEQUENCE</scope>
    <source>
        <strain evidence="1">NBRC 102424</strain>
    </source>
</reference>
<evidence type="ECO:0008006" key="3">
    <source>
        <dbReference type="Google" id="ProtNLM"/>
    </source>
</evidence>
<accession>A0ABQ5TTF6</accession>
<protein>
    <recommendedName>
        <fullName evidence="3">Phage tail assembly chaperone</fullName>
    </recommendedName>
</protein>
<proteinExistence type="predicted"/>
<gene>
    <name evidence="1" type="ORF">GCM10007891_05450</name>
</gene>
<reference evidence="1" key="2">
    <citation type="submission" date="2023-01" db="EMBL/GenBank/DDBJ databases">
        <title>Draft genome sequence of Methylophaga thalassica strain NBRC 102424.</title>
        <authorList>
            <person name="Sun Q."/>
            <person name="Mori K."/>
        </authorList>
    </citation>
    <scope>NUCLEOTIDE SEQUENCE</scope>
    <source>
        <strain evidence="1">NBRC 102424</strain>
    </source>
</reference>
<keyword evidence="2" id="KW-1185">Reference proteome</keyword>
<name>A0ABQ5TTF6_9GAMM</name>
<sequence>MPLTTLTLDDKPFDFDIAVDDANRYINSIDAQDKVAPSYNLLMQTVKPEQKDDLKKVVLIDGKPNGFLCINIAGELNKQFSGAVKVSLGKPSTSQSE</sequence>
<evidence type="ECO:0000313" key="2">
    <source>
        <dbReference type="Proteomes" id="UP001161423"/>
    </source>
</evidence>
<dbReference type="Proteomes" id="UP001161423">
    <property type="component" value="Unassembled WGS sequence"/>
</dbReference>
<dbReference type="RefSeq" id="WP_284722350.1">
    <property type="nucleotide sequence ID" value="NZ_BSND01000003.1"/>
</dbReference>
<comment type="caution">
    <text evidence="1">The sequence shown here is derived from an EMBL/GenBank/DDBJ whole genome shotgun (WGS) entry which is preliminary data.</text>
</comment>
<evidence type="ECO:0000313" key="1">
    <source>
        <dbReference type="EMBL" id="GLP98691.1"/>
    </source>
</evidence>
<dbReference type="EMBL" id="BSND01000003">
    <property type="protein sequence ID" value="GLP98691.1"/>
    <property type="molecule type" value="Genomic_DNA"/>
</dbReference>
<dbReference type="InterPro" id="IPR024406">
    <property type="entry name" value="TAC-10"/>
</dbReference>